<reference evidence="5" key="2">
    <citation type="submission" date="2020-09" db="EMBL/GenBank/DDBJ databases">
        <authorList>
            <person name="Sun Q."/>
            <person name="Kim S."/>
        </authorList>
    </citation>
    <scope>NUCLEOTIDE SEQUENCE</scope>
    <source>
        <strain evidence="5">KCTC 32255</strain>
    </source>
</reference>
<accession>A0A918P8B8</accession>
<dbReference type="Pfam" id="PF13738">
    <property type="entry name" value="Pyr_redox_3"/>
    <property type="match status" value="1"/>
</dbReference>
<reference evidence="5" key="1">
    <citation type="journal article" date="2014" name="Int. J. Syst. Evol. Microbiol.">
        <title>Complete genome sequence of Corynebacterium casei LMG S-19264T (=DSM 44701T), isolated from a smear-ripened cheese.</title>
        <authorList>
            <consortium name="US DOE Joint Genome Institute (JGI-PGF)"/>
            <person name="Walter F."/>
            <person name="Albersmeier A."/>
            <person name="Kalinowski J."/>
            <person name="Ruckert C."/>
        </authorList>
    </citation>
    <scope>NUCLEOTIDE SEQUENCE</scope>
    <source>
        <strain evidence="5">KCTC 32255</strain>
    </source>
</reference>
<dbReference type="InterPro" id="IPR036188">
    <property type="entry name" value="FAD/NAD-bd_sf"/>
</dbReference>
<sequence>MREDKTGAATTGTDPDVVIIGAGFGGVRALHEMRRMGKSVRLFEGGSDVGGTWYWNRYPGARTDSEAWAYCFSFSEELQREWDWNERMPTWDQVQAYIGHVADRFGLREDIAFNTMVRSCVRDEANNQWVVTTDKGETVRCRYLITAVGWFAVAVKPPFDMSAFKGEWYLSSKWPKDEVDFTGKRVGIVGSGSTAVQILPIIAKRAEHVTLFQRTPNYVLPGRNHPLDDNDRAAIKDNYDAIWEQVRKQVFAFPMDTSALTYDDVSDEQRQRIFEYGWEQGGFRFLFETFADILTDERTNAAAADFVRAKIRAIVKDPATAELMCPQYPIALKRPPLGNFYYESFNRDNVTLVDVSKHPLVGATATGLKTDVAEYDFDIVIFAIGFDAVTGPLAHMDMRGSDGTLIRDKWQQGPQTHLGIVMDNFPNMFIITGPQTPFSNVPPVVDAAVDWIAQVIGKADAAGADRIEAKPEAVAAWSKLMFDLLDATLLGRATELGSWFMGANIEGKAHAPLHYFGGAAGYFDELDKSVASGFAELNFTTADTTCPA</sequence>
<keyword evidence="2" id="KW-0274">FAD</keyword>
<dbReference type="Gene3D" id="3.50.50.60">
    <property type="entry name" value="FAD/NAD(P)-binding domain"/>
    <property type="match status" value="2"/>
</dbReference>
<dbReference type="SUPFAM" id="SSF51905">
    <property type="entry name" value="FAD/NAD(P)-binding domain"/>
    <property type="match status" value="2"/>
</dbReference>
<keyword evidence="3" id="KW-0521">NADP</keyword>
<organism evidence="5 6">
    <name type="scientific">Novosphingobium colocasiae</name>
    <dbReference type="NCBI Taxonomy" id="1256513"/>
    <lineage>
        <taxon>Bacteria</taxon>
        <taxon>Pseudomonadati</taxon>
        <taxon>Pseudomonadota</taxon>
        <taxon>Alphaproteobacteria</taxon>
        <taxon>Sphingomonadales</taxon>
        <taxon>Sphingomonadaceae</taxon>
        <taxon>Novosphingobium</taxon>
    </lineage>
</organism>
<name>A0A918P8B8_9SPHN</name>
<keyword evidence="6" id="KW-1185">Reference proteome</keyword>
<dbReference type="PANTHER" id="PTHR43098:SF5">
    <property type="entry name" value="DUAL-FUNCTIONAL MONOOXYGENASE_METHYLTRANSFERASE PSOF"/>
    <property type="match status" value="1"/>
</dbReference>
<dbReference type="AlphaFoldDB" id="A0A918P8B8"/>
<evidence type="ECO:0000256" key="3">
    <source>
        <dbReference type="ARBA" id="ARBA00022857"/>
    </source>
</evidence>
<evidence type="ECO:0000313" key="5">
    <source>
        <dbReference type="EMBL" id="GGY90549.1"/>
    </source>
</evidence>
<proteinExistence type="predicted"/>
<protein>
    <submittedName>
        <fullName evidence="5">Cyclohexanone monooxygenase</fullName>
    </submittedName>
</protein>
<keyword evidence="5" id="KW-0503">Monooxygenase</keyword>
<dbReference type="EMBL" id="BMZA01000001">
    <property type="protein sequence ID" value="GGY90549.1"/>
    <property type="molecule type" value="Genomic_DNA"/>
</dbReference>
<dbReference type="PRINTS" id="PR00411">
    <property type="entry name" value="PNDRDTASEI"/>
</dbReference>
<keyword evidence="4" id="KW-0560">Oxidoreductase</keyword>
<dbReference type="RefSeq" id="WP_189619187.1">
    <property type="nucleotide sequence ID" value="NZ_BMZA01000001.1"/>
</dbReference>
<dbReference type="InterPro" id="IPR050775">
    <property type="entry name" value="FAD-binding_Monooxygenases"/>
</dbReference>
<gene>
    <name evidence="5" type="ORF">GCM10011614_01530</name>
</gene>
<evidence type="ECO:0000256" key="2">
    <source>
        <dbReference type="ARBA" id="ARBA00022827"/>
    </source>
</evidence>
<evidence type="ECO:0000256" key="4">
    <source>
        <dbReference type="ARBA" id="ARBA00023002"/>
    </source>
</evidence>
<comment type="caution">
    <text evidence="5">The sequence shown here is derived from an EMBL/GenBank/DDBJ whole genome shotgun (WGS) entry which is preliminary data.</text>
</comment>
<evidence type="ECO:0000313" key="6">
    <source>
        <dbReference type="Proteomes" id="UP000648075"/>
    </source>
</evidence>
<dbReference type="PANTHER" id="PTHR43098">
    <property type="entry name" value="L-ORNITHINE N(5)-MONOOXYGENASE-RELATED"/>
    <property type="match status" value="1"/>
</dbReference>
<dbReference type="GO" id="GO:0004497">
    <property type="term" value="F:monooxygenase activity"/>
    <property type="evidence" value="ECO:0007669"/>
    <property type="project" value="UniProtKB-KW"/>
</dbReference>
<dbReference type="Proteomes" id="UP000648075">
    <property type="component" value="Unassembled WGS sequence"/>
</dbReference>
<keyword evidence="1" id="KW-0285">Flavoprotein</keyword>
<evidence type="ECO:0000256" key="1">
    <source>
        <dbReference type="ARBA" id="ARBA00022630"/>
    </source>
</evidence>